<dbReference type="eggNOG" id="COG0300">
    <property type="taxonomic scope" value="Bacteria"/>
</dbReference>
<dbReference type="STRING" id="1304275.C41B8_09811"/>
<dbReference type="RefSeq" id="WP_051883354.1">
    <property type="nucleotide sequence ID" value="NZ_APNK01000012.1"/>
</dbReference>
<evidence type="ECO:0000313" key="4">
    <source>
        <dbReference type="Proteomes" id="UP000028302"/>
    </source>
</evidence>
<protein>
    <submittedName>
        <fullName evidence="3">Short-chain dehydrogenase/reductase SDR</fullName>
    </submittedName>
</protein>
<dbReference type="GO" id="GO:0016491">
    <property type="term" value="F:oxidoreductase activity"/>
    <property type="evidence" value="ECO:0007669"/>
    <property type="project" value="UniProtKB-KW"/>
</dbReference>
<reference evidence="3 4" key="1">
    <citation type="submission" date="2013-03" db="EMBL/GenBank/DDBJ databases">
        <title>Salinisphaera hydrothermalis C41B8 Genome Sequencing.</title>
        <authorList>
            <person name="Li C."/>
            <person name="Lai Q."/>
            <person name="Shao Z."/>
        </authorList>
    </citation>
    <scope>NUCLEOTIDE SEQUENCE [LARGE SCALE GENOMIC DNA]</scope>
    <source>
        <strain evidence="3 4">C41B8</strain>
    </source>
</reference>
<dbReference type="PRINTS" id="PR00081">
    <property type="entry name" value="GDHRDH"/>
</dbReference>
<dbReference type="PANTHER" id="PTHR44196">
    <property type="entry name" value="DEHYDROGENASE/REDUCTASE SDR FAMILY MEMBER 7B"/>
    <property type="match status" value="1"/>
</dbReference>
<comment type="similarity">
    <text evidence="1">Belongs to the short-chain dehydrogenases/reductases (SDR) family.</text>
</comment>
<gene>
    <name evidence="3" type="ORF">C41B8_09811</name>
</gene>
<keyword evidence="4" id="KW-1185">Reference proteome</keyword>
<dbReference type="InterPro" id="IPR036291">
    <property type="entry name" value="NAD(P)-bd_dom_sf"/>
</dbReference>
<accession>A0A084ILA3</accession>
<dbReference type="SUPFAM" id="SSF51735">
    <property type="entry name" value="NAD(P)-binding Rossmann-fold domains"/>
    <property type="match status" value="1"/>
</dbReference>
<dbReference type="AlphaFoldDB" id="A0A084ILA3"/>
<dbReference type="Gene3D" id="3.40.50.720">
    <property type="entry name" value="NAD(P)-binding Rossmann-like Domain"/>
    <property type="match status" value="1"/>
</dbReference>
<proteinExistence type="inferred from homology"/>
<dbReference type="InterPro" id="IPR002347">
    <property type="entry name" value="SDR_fam"/>
</dbReference>
<dbReference type="EMBL" id="APNK01000012">
    <property type="protein sequence ID" value="KEZ77487.1"/>
    <property type="molecule type" value="Genomic_DNA"/>
</dbReference>
<sequence length="270" mass="28990">MARFSDQYGPWALITGASSGIGEAFAHQIAARGVNVALVARRGDRLQAIANDIETETKSRALAIAADLTDEHGLDTILEALDLRHIGLLVNNAGAGQTGRFLDHALDDELATLALNCRAPLKLTHHFGRAMRAEGRGGIIMLASIAGILPSPEFAGYSATKAWNRFFGEALHAELADSGIDVVSLCPGLTQSEFFDKVNFDPSGWPWPLRAGAILSADEVARAGLRGLGRTSQVVPGLSYRWLMRAGRMAPSGMPPWLTERVMRLALPKK</sequence>
<keyword evidence="2" id="KW-0560">Oxidoreductase</keyword>
<dbReference type="Pfam" id="PF00106">
    <property type="entry name" value="adh_short"/>
    <property type="match status" value="1"/>
</dbReference>
<name>A0A084ILA3_SALHC</name>
<dbReference type="Proteomes" id="UP000028302">
    <property type="component" value="Unassembled WGS sequence"/>
</dbReference>
<evidence type="ECO:0000313" key="3">
    <source>
        <dbReference type="EMBL" id="KEZ77487.1"/>
    </source>
</evidence>
<evidence type="ECO:0000256" key="2">
    <source>
        <dbReference type="ARBA" id="ARBA00023002"/>
    </source>
</evidence>
<evidence type="ECO:0000256" key="1">
    <source>
        <dbReference type="ARBA" id="ARBA00006484"/>
    </source>
</evidence>
<dbReference type="PIRSF" id="PIRSF000126">
    <property type="entry name" value="11-beta-HSD1"/>
    <property type="match status" value="1"/>
</dbReference>
<dbReference type="GO" id="GO:0016020">
    <property type="term" value="C:membrane"/>
    <property type="evidence" value="ECO:0007669"/>
    <property type="project" value="TreeGrafter"/>
</dbReference>
<dbReference type="OrthoDB" id="7301144at2"/>
<organism evidence="3 4">
    <name type="scientific">Salinisphaera hydrothermalis (strain C41B8)</name>
    <dbReference type="NCBI Taxonomy" id="1304275"/>
    <lineage>
        <taxon>Bacteria</taxon>
        <taxon>Pseudomonadati</taxon>
        <taxon>Pseudomonadota</taxon>
        <taxon>Gammaproteobacteria</taxon>
        <taxon>Salinisphaerales</taxon>
        <taxon>Salinisphaeraceae</taxon>
        <taxon>Salinisphaera</taxon>
    </lineage>
</organism>
<dbReference type="PANTHER" id="PTHR44196:SF2">
    <property type="entry name" value="SHORT-CHAIN DEHYDROGENASE-RELATED"/>
    <property type="match status" value="1"/>
</dbReference>
<comment type="caution">
    <text evidence="3">The sequence shown here is derived from an EMBL/GenBank/DDBJ whole genome shotgun (WGS) entry which is preliminary data.</text>
</comment>